<name>E3MJM2_CAERE</name>
<dbReference type="AlphaFoldDB" id="E3MJM2"/>
<dbReference type="Proteomes" id="UP000008281">
    <property type="component" value="Unassembled WGS sequence"/>
</dbReference>
<dbReference type="OrthoDB" id="5838431at2759"/>
<sequence length="208" mass="23213">MRLSSFLSVQLLFLCIDLCHGFTCGENNTLCEVCKKFSETEGVHTYFAAEQCSIYAGVQDETGNYTIPERCELLFSKIHPTSCQLAVISDVDLLGYYIQYGIRMQDHSMLLSLERECCSSKWNWWSRLENKTTTAGMGDATEPCDVVQGAFVGFNLVRINPANFTPTGILCQCSNQVSFLPVVKKPDNATSVSILLAMTVTLGIQWFK</sequence>
<accession>E3MJM2</accession>
<protein>
    <submittedName>
        <fullName evidence="1">Uncharacterized protein</fullName>
    </submittedName>
</protein>
<keyword evidence="2" id="KW-1185">Reference proteome</keyword>
<dbReference type="FunCoup" id="E3MJM2">
    <property type="interactions" value="314"/>
</dbReference>
<gene>
    <name evidence="1" type="ORF">CRE_19163</name>
</gene>
<organism evidence="2">
    <name type="scientific">Caenorhabditis remanei</name>
    <name type="common">Caenorhabditis vulgaris</name>
    <dbReference type="NCBI Taxonomy" id="31234"/>
    <lineage>
        <taxon>Eukaryota</taxon>
        <taxon>Metazoa</taxon>
        <taxon>Ecdysozoa</taxon>
        <taxon>Nematoda</taxon>
        <taxon>Chromadorea</taxon>
        <taxon>Rhabditida</taxon>
        <taxon>Rhabditina</taxon>
        <taxon>Rhabditomorpha</taxon>
        <taxon>Rhabditoidea</taxon>
        <taxon>Rhabditidae</taxon>
        <taxon>Peloderinae</taxon>
        <taxon>Caenorhabditis</taxon>
    </lineage>
</organism>
<dbReference type="EMBL" id="DS268450">
    <property type="protein sequence ID" value="EFP03632.1"/>
    <property type="molecule type" value="Genomic_DNA"/>
</dbReference>
<dbReference type="CTD" id="9819657"/>
<reference evidence="1" key="1">
    <citation type="submission" date="2007-07" db="EMBL/GenBank/DDBJ databases">
        <title>PCAP assembly of the Caenorhabditis remanei genome.</title>
        <authorList>
            <consortium name="The Caenorhabditis remanei Sequencing Consortium"/>
            <person name="Wilson R.K."/>
        </authorList>
    </citation>
    <scope>NUCLEOTIDE SEQUENCE [LARGE SCALE GENOMIC DNA]</scope>
    <source>
        <strain evidence="1">PB4641</strain>
    </source>
</reference>
<dbReference type="GeneID" id="9819657"/>
<evidence type="ECO:0000313" key="1">
    <source>
        <dbReference type="EMBL" id="EFP03632.1"/>
    </source>
</evidence>
<dbReference type="HOGENOM" id="CLU_1321998_0_0_1"/>
<dbReference type="KEGG" id="crq:GCK72_025410"/>
<dbReference type="RefSeq" id="XP_003103661.2">
    <property type="nucleotide sequence ID" value="XM_003103613.2"/>
</dbReference>
<proteinExistence type="predicted"/>
<dbReference type="eggNOG" id="ENOG502TIP3">
    <property type="taxonomic scope" value="Eukaryota"/>
</dbReference>
<evidence type="ECO:0000313" key="2">
    <source>
        <dbReference type="Proteomes" id="UP000008281"/>
    </source>
</evidence>